<feature type="transmembrane region" description="Helical" evidence="7">
    <location>
        <begin position="677"/>
        <end position="697"/>
    </location>
</feature>
<evidence type="ECO:0000256" key="6">
    <source>
        <dbReference type="ARBA" id="ARBA00023136"/>
    </source>
</evidence>
<feature type="transmembrane region" description="Helical" evidence="7">
    <location>
        <begin position="489"/>
        <end position="508"/>
    </location>
</feature>
<dbReference type="InterPro" id="IPR003342">
    <property type="entry name" value="ArnT-like_N"/>
</dbReference>
<dbReference type="Proteomes" id="UP000000263">
    <property type="component" value="Chromosome"/>
</dbReference>
<protein>
    <submittedName>
        <fullName evidence="9">Glycosyl transferase family 39</fullName>
    </submittedName>
</protein>
<dbReference type="GO" id="GO:0006493">
    <property type="term" value="P:protein O-linked glycosylation"/>
    <property type="evidence" value="ECO:0007669"/>
    <property type="project" value="InterPro"/>
</dbReference>
<evidence type="ECO:0000256" key="4">
    <source>
        <dbReference type="ARBA" id="ARBA00022692"/>
    </source>
</evidence>
<evidence type="ECO:0000313" key="9">
    <source>
        <dbReference type="EMBL" id="ABU58142.1"/>
    </source>
</evidence>
<feature type="domain" description="ArnT-like N-terminal" evidence="8">
    <location>
        <begin position="389"/>
        <end position="561"/>
    </location>
</feature>
<keyword evidence="4 7" id="KW-0812">Transmembrane</keyword>
<feature type="transmembrane region" description="Helical" evidence="7">
    <location>
        <begin position="574"/>
        <end position="594"/>
    </location>
</feature>
<dbReference type="AlphaFoldDB" id="A7NKX2"/>
<feature type="transmembrane region" description="Helical" evidence="7">
    <location>
        <begin position="542"/>
        <end position="562"/>
    </location>
</feature>
<dbReference type="HOGENOM" id="CLU_016130_0_0_0"/>
<dbReference type="GO" id="GO:0012505">
    <property type="term" value="C:endomembrane system"/>
    <property type="evidence" value="ECO:0007669"/>
    <property type="project" value="UniProtKB-SubCell"/>
</dbReference>
<feature type="transmembrane region" description="Helical" evidence="7">
    <location>
        <begin position="645"/>
        <end position="665"/>
    </location>
</feature>
<feature type="transmembrane region" description="Helical" evidence="7">
    <location>
        <begin position="178"/>
        <end position="199"/>
    </location>
</feature>
<sequence>MQTATITQWIMRQVTFVRPMIRPILTTLALLTALLFVASTTPHSIAYPAEGIGFSVDGFWQPEFNAERSYRWTRGITRVRIPGFEDASLLLVSLQLSAPQQSGATHTPATVATDKSAPMRFSIAPEWRTYHLLIDAQSPDWRIPALMITNPTWRPRGDERDLGIVFGHMNAQRLLPSYTAAIVERWMFLASLVALTTVATRCAPRWNLLPGILTALLVMGSLWAPVRLSQALPTNWQIVIGIAIVTLYIEGFRRYRQRMPNSIFPLIGVAGVTLGTGIVWRGWAIVGAAVMICSALLSVYTRTLRSDSGKRQSADRSSLRRLWLSGLAIAVFAGGVLIPNNNDVYHGDENFWATTGLRAFRLAFIERDIYHPFWTEPLRSSLWAYSPIFALPHPQIGKYLFGAGLYLAGHTDPLIRGYDFSRSLAWNKAHNRVISPDVASAARFLVTLTAIASTVLVYWIGVRLGGVAVGVLAAALMNAPESMRYHGKIIMLDVPALIFGLLALVICAEMLRSWRQGNRRAIFLTIACGVVCGLGLGTKLNAALVVLTCLFVSVIFAVWRSRRFAVTPFVPKRAVVAIALCAWTVFFLSNPALYRQPVEGIRRMLDFGTDIGCNPELSWCHPLPTPTDRMRAIWFFLSDEGEVNAGGLPGSHLLLIIGAAALAVRLSRWTGSNDVEIVLISAWIIITLAGLMLWLPIGIFRYVMPLVPISMLLQSYGIIGILRSITRTD</sequence>
<dbReference type="OrthoDB" id="163696at2"/>
<evidence type="ECO:0000256" key="7">
    <source>
        <dbReference type="SAM" id="Phobius"/>
    </source>
</evidence>
<dbReference type="GO" id="GO:0000030">
    <property type="term" value="F:mannosyltransferase activity"/>
    <property type="evidence" value="ECO:0007669"/>
    <property type="project" value="InterPro"/>
</dbReference>
<dbReference type="EMBL" id="CP000804">
    <property type="protein sequence ID" value="ABU58142.1"/>
    <property type="molecule type" value="Genomic_DNA"/>
</dbReference>
<feature type="transmembrane region" description="Helical" evidence="7">
    <location>
        <begin position="206"/>
        <end position="226"/>
    </location>
</feature>
<feature type="transmembrane region" description="Helical" evidence="7">
    <location>
        <begin position="261"/>
        <end position="278"/>
    </location>
</feature>
<feature type="transmembrane region" description="Helical" evidence="7">
    <location>
        <begin position="703"/>
        <end position="722"/>
    </location>
</feature>
<dbReference type="eggNOG" id="COG1807">
    <property type="taxonomic scope" value="Bacteria"/>
</dbReference>
<feature type="transmembrane region" description="Helical" evidence="7">
    <location>
        <begin position="284"/>
        <end position="301"/>
    </location>
</feature>
<dbReference type="STRING" id="383372.Rcas_2055"/>
<dbReference type="KEGG" id="rca:Rcas_2055"/>
<evidence type="ECO:0000256" key="1">
    <source>
        <dbReference type="ARBA" id="ARBA00004127"/>
    </source>
</evidence>
<keyword evidence="2" id="KW-0328">Glycosyltransferase</keyword>
<proteinExistence type="predicted"/>
<organism evidence="9 10">
    <name type="scientific">Roseiflexus castenholzii (strain DSM 13941 / HLO8)</name>
    <dbReference type="NCBI Taxonomy" id="383372"/>
    <lineage>
        <taxon>Bacteria</taxon>
        <taxon>Bacillati</taxon>
        <taxon>Chloroflexota</taxon>
        <taxon>Chloroflexia</taxon>
        <taxon>Chloroflexales</taxon>
        <taxon>Roseiflexineae</taxon>
        <taxon>Roseiflexaceae</taxon>
        <taxon>Roseiflexus</taxon>
    </lineage>
</organism>
<feature type="transmembrane region" description="Helical" evidence="7">
    <location>
        <begin position="444"/>
        <end position="477"/>
    </location>
</feature>
<keyword evidence="6 7" id="KW-0472">Membrane</keyword>
<evidence type="ECO:0000256" key="3">
    <source>
        <dbReference type="ARBA" id="ARBA00022679"/>
    </source>
</evidence>
<evidence type="ECO:0000256" key="2">
    <source>
        <dbReference type="ARBA" id="ARBA00022676"/>
    </source>
</evidence>
<keyword evidence="5 7" id="KW-1133">Transmembrane helix</keyword>
<dbReference type="GO" id="GO:0016020">
    <property type="term" value="C:membrane"/>
    <property type="evidence" value="ECO:0007669"/>
    <property type="project" value="InterPro"/>
</dbReference>
<gene>
    <name evidence="9" type="ordered locus">Rcas_2055</name>
</gene>
<evidence type="ECO:0000313" key="10">
    <source>
        <dbReference type="Proteomes" id="UP000000263"/>
    </source>
</evidence>
<evidence type="ECO:0000256" key="5">
    <source>
        <dbReference type="ARBA" id="ARBA00022989"/>
    </source>
</evidence>
<reference evidence="9 10" key="1">
    <citation type="submission" date="2007-08" db="EMBL/GenBank/DDBJ databases">
        <title>Complete sequence of Roseiflexus castenholzii DSM 13941.</title>
        <authorList>
            <consortium name="US DOE Joint Genome Institute"/>
            <person name="Copeland A."/>
            <person name="Lucas S."/>
            <person name="Lapidus A."/>
            <person name="Barry K."/>
            <person name="Glavina del Rio T."/>
            <person name="Dalin E."/>
            <person name="Tice H."/>
            <person name="Pitluck S."/>
            <person name="Thompson L.S."/>
            <person name="Brettin T."/>
            <person name="Bruce D."/>
            <person name="Detter J.C."/>
            <person name="Han C."/>
            <person name="Tapia R."/>
            <person name="Schmutz J."/>
            <person name="Larimer F."/>
            <person name="Land M."/>
            <person name="Hauser L."/>
            <person name="Kyrpides N."/>
            <person name="Mikhailova N."/>
            <person name="Bryant D.A."/>
            <person name="Hanada S."/>
            <person name="Tsukatani Y."/>
            <person name="Richardson P."/>
        </authorList>
    </citation>
    <scope>NUCLEOTIDE SEQUENCE [LARGE SCALE GENOMIC DNA]</scope>
    <source>
        <strain evidence="10">DSM 13941 / HLO8</strain>
    </source>
</reference>
<feature type="transmembrane region" description="Helical" evidence="7">
    <location>
        <begin position="520"/>
        <end position="536"/>
    </location>
</feature>
<accession>A7NKX2</accession>
<keyword evidence="10" id="KW-1185">Reference proteome</keyword>
<keyword evidence="3 9" id="KW-0808">Transferase</keyword>
<evidence type="ECO:0000259" key="8">
    <source>
        <dbReference type="Pfam" id="PF02366"/>
    </source>
</evidence>
<comment type="subcellular location">
    <subcellularLocation>
        <location evidence="1">Endomembrane system</location>
        <topology evidence="1">Multi-pass membrane protein</topology>
    </subcellularLocation>
</comment>
<name>A7NKX2_ROSCS</name>
<feature type="transmembrane region" description="Helical" evidence="7">
    <location>
        <begin position="322"/>
        <end position="339"/>
    </location>
</feature>
<feature type="transmembrane region" description="Helical" evidence="7">
    <location>
        <begin position="232"/>
        <end position="249"/>
    </location>
</feature>
<dbReference type="Pfam" id="PF02366">
    <property type="entry name" value="PMT"/>
    <property type="match status" value="1"/>
</dbReference>